<dbReference type="STRING" id="416943.SAMN05445871_0131"/>
<evidence type="ECO:0008006" key="4">
    <source>
        <dbReference type="Google" id="ProtNLM"/>
    </source>
</evidence>
<dbReference type="AlphaFoldDB" id="A0A1H7HF05"/>
<sequence length="350" mass="37043">MTGYRNKPVPDTEMHRSLTAQAASATTQPGRRHFVGALAGSAALAIAGIPLRVFAYPFHQSWRVPEQSTVEIWPSRENMDLVTCVAAVEDWDVPASSALVMRLADETYRLSSTLKIRHNAGDRFRIVGNINAPQRCQLLWSGDADAIYVGAGSILYIDGVTICHDTTTQRGLASGVLADEGGVVECGRSVRVTDFYYGFQARRGGIIRCEYSQSSGAGDANYFAFMSGHISARGAVASGAADRDKQLGSGFVAEYGGSIDAIEATARGNALAGFTALSNGSIRADRGLAEHNGRGGFYTDTGGEIVAHGATARANCGPAIWIPNQRGAVVGNKMQSRDNNLSAEMCKASG</sequence>
<gene>
    <name evidence="2" type="ORF">SAMN05192542_102179</name>
</gene>
<feature type="transmembrane region" description="Helical" evidence="1">
    <location>
        <begin position="34"/>
        <end position="55"/>
    </location>
</feature>
<protein>
    <recommendedName>
        <fullName evidence="4">Right handed beta helix region</fullName>
    </recommendedName>
</protein>
<evidence type="ECO:0000313" key="2">
    <source>
        <dbReference type="EMBL" id="SEK46815.1"/>
    </source>
</evidence>
<keyword evidence="1" id="KW-0472">Membrane</keyword>
<proteinExistence type="predicted"/>
<keyword evidence="1" id="KW-1133">Transmembrane helix</keyword>
<organism evidence="2 3">
    <name type="scientific">Paraburkholderia caballeronis</name>
    <dbReference type="NCBI Taxonomy" id="416943"/>
    <lineage>
        <taxon>Bacteria</taxon>
        <taxon>Pseudomonadati</taxon>
        <taxon>Pseudomonadota</taxon>
        <taxon>Betaproteobacteria</taxon>
        <taxon>Burkholderiales</taxon>
        <taxon>Burkholderiaceae</taxon>
        <taxon>Paraburkholderia</taxon>
    </lineage>
</organism>
<dbReference type="EMBL" id="FOAJ01000002">
    <property type="protein sequence ID" value="SEK46815.1"/>
    <property type="molecule type" value="Genomic_DNA"/>
</dbReference>
<reference evidence="3" key="1">
    <citation type="submission" date="2016-10" db="EMBL/GenBank/DDBJ databases">
        <authorList>
            <person name="Varghese N."/>
            <person name="Submissions S."/>
        </authorList>
    </citation>
    <scope>NUCLEOTIDE SEQUENCE [LARGE SCALE GENOMIC DNA]</scope>
    <source>
        <strain evidence="3">LMG 26416</strain>
    </source>
</reference>
<dbReference type="Proteomes" id="UP000199120">
    <property type="component" value="Unassembled WGS sequence"/>
</dbReference>
<name>A0A1H7HF05_9BURK</name>
<dbReference type="PROSITE" id="PS51318">
    <property type="entry name" value="TAT"/>
    <property type="match status" value="1"/>
</dbReference>
<keyword evidence="1" id="KW-0812">Transmembrane</keyword>
<accession>A0A1H7HF05</accession>
<dbReference type="OrthoDB" id="9988449at2"/>
<evidence type="ECO:0000256" key="1">
    <source>
        <dbReference type="SAM" id="Phobius"/>
    </source>
</evidence>
<dbReference type="InterPro" id="IPR011050">
    <property type="entry name" value="Pectin_lyase_fold/virulence"/>
</dbReference>
<dbReference type="InterPro" id="IPR006311">
    <property type="entry name" value="TAT_signal"/>
</dbReference>
<keyword evidence="3" id="KW-1185">Reference proteome</keyword>
<dbReference type="RefSeq" id="WP_143040627.1">
    <property type="nucleotide sequence ID" value="NZ_FNSR01000001.1"/>
</dbReference>
<evidence type="ECO:0000313" key="3">
    <source>
        <dbReference type="Proteomes" id="UP000199120"/>
    </source>
</evidence>
<dbReference type="SUPFAM" id="SSF51126">
    <property type="entry name" value="Pectin lyase-like"/>
    <property type="match status" value="1"/>
</dbReference>